<accession>A0A182XRK7</accession>
<dbReference type="AlphaFoldDB" id="A0A182XRK7"/>
<dbReference type="VEuPathDB" id="VectorBase:AQUA014480"/>
<sequence>MLLFLFCFFFYKMYISFAPLVCFFSGFLAIELCFFFLCLFQSILQCFALAATTNKVKSRAPITEQLLERITNKNLILDSCWSF</sequence>
<proteinExistence type="predicted"/>
<dbReference type="Proteomes" id="UP000076407">
    <property type="component" value="Unassembled WGS sequence"/>
</dbReference>
<protein>
    <submittedName>
        <fullName evidence="1">Uncharacterized protein</fullName>
    </submittedName>
</protein>
<keyword evidence="2" id="KW-1185">Reference proteome</keyword>
<evidence type="ECO:0000313" key="1">
    <source>
        <dbReference type="EnsemblMetazoa" id="AQUA014480-PA"/>
    </source>
</evidence>
<dbReference type="EnsemblMetazoa" id="AQUA014480-RA">
    <property type="protein sequence ID" value="AQUA014480-PA"/>
    <property type="gene ID" value="AQUA014480"/>
</dbReference>
<evidence type="ECO:0000313" key="2">
    <source>
        <dbReference type="Proteomes" id="UP000076407"/>
    </source>
</evidence>
<organism evidence="1 2">
    <name type="scientific">Anopheles quadriannulatus</name>
    <name type="common">Mosquito</name>
    <dbReference type="NCBI Taxonomy" id="34691"/>
    <lineage>
        <taxon>Eukaryota</taxon>
        <taxon>Metazoa</taxon>
        <taxon>Ecdysozoa</taxon>
        <taxon>Arthropoda</taxon>
        <taxon>Hexapoda</taxon>
        <taxon>Insecta</taxon>
        <taxon>Pterygota</taxon>
        <taxon>Neoptera</taxon>
        <taxon>Endopterygota</taxon>
        <taxon>Diptera</taxon>
        <taxon>Nematocera</taxon>
        <taxon>Culicoidea</taxon>
        <taxon>Culicidae</taxon>
        <taxon>Anophelinae</taxon>
        <taxon>Anopheles</taxon>
    </lineage>
</organism>
<name>A0A182XRK7_ANOQN</name>
<reference evidence="1" key="1">
    <citation type="submission" date="2020-05" db="UniProtKB">
        <authorList>
            <consortium name="EnsemblMetazoa"/>
        </authorList>
    </citation>
    <scope>IDENTIFICATION</scope>
    <source>
        <strain evidence="1">SANGQUA</strain>
    </source>
</reference>